<dbReference type="Proteomes" id="UP000297855">
    <property type="component" value="Unassembled WGS sequence"/>
</dbReference>
<dbReference type="AlphaFoldDB" id="A0A4R9GUK1"/>
<keyword evidence="2" id="KW-0732">Signal</keyword>
<name>A0A4R9GUK1_9LEPT</name>
<dbReference type="EMBL" id="RQEV01000003">
    <property type="protein sequence ID" value="TGK21267.1"/>
    <property type="molecule type" value="Genomic_DNA"/>
</dbReference>
<dbReference type="NCBIfam" id="NF047433">
    <property type="entry name" value="Lepto_7_Nterm"/>
    <property type="match status" value="1"/>
</dbReference>
<evidence type="ECO:0000313" key="3">
    <source>
        <dbReference type="EMBL" id="TGK21267.1"/>
    </source>
</evidence>
<sequence>MKPLVLKAAMLVFLLLPVSFLSAQQLQSVFLRDGRVLKGEVVDQTATSIQLKLPDGKVLELLKTSILRISFKDAPPPKQEKELKKTEPTPEELEAAKKLEEEKAAKLLAEQTKKDALSEEKKARQAKRQKEIDEAKRNSLELYAGTGMGSFQYQTEDYYEKFLNFVNLTKGSNSGGQFFSSPQTKAKLPLTVSARYSWNRLVLEAGGSNFRNNASMVVPGTMNTSGALVANQPSLAISSFPETYKQLYAQVSFSVYPHPKYDVRPILGYQRIWQKADNSFLLDLSPAVPGGFSVVRKEDRAVADYLHGPSFGAAFDMKINEKLEARFEVQSYSLKGDSQANLDTYAMGIGGNPGGNETTRILNHWNAKGSFLSAKLIYQWKYGLRFWVGFQSTKIQYTLQSTRAEIGTANPDPPDQLLLQQIVINSIAQSYAGATSTSAIFLGVGTAFDFKK</sequence>
<comment type="caution">
    <text evidence="3">The sequence shown here is derived from an EMBL/GenBank/DDBJ whole genome shotgun (WGS) entry which is preliminary data.</text>
</comment>
<evidence type="ECO:0000256" key="1">
    <source>
        <dbReference type="SAM" id="MobiDB-lite"/>
    </source>
</evidence>
<feature type="chain" id="PRO_5020916794" description="Porin" evidence="2">
    <location>
        <begin position="24"/>
        <end position="452"/>
    </location>
</feature>
<evidence type="ECO:0000313" key="4">
    <source>
        <dbReference type="Proteomes" id="UP000297855"/>
    </source>
</evidence>
<reference evidence="3" key="1">
    <citation type="journal article" date="2019" name="PLoS Negl. Trop. Dis.">
        <title>Revisiting the worldwide diversity of Leptospira species in the environment.</title>
        <authorList>
            <person name="Vincent A.T."/>
            <person name="Schiettekatte O."/>
            <person name="Bourhy P."/>
            <person name="Veyrier F.J."/>
            <person name="Picardeau M."/>
        </authorList>
    </citation>
    <scope>NUCLEOTIDE SEQUENCE [LARGE SCALE GENOMIC DNA]</scope>
    <source>
        <strain evidence="3">SCS5</strain>
    </source>
</reference>
<gene>
    <name evidence="3" type="ORF">EHO61_02920</name>
</gene>
<keyword evidence="4" id="KW-1185">Reference proteome</keyword>
<proteinExistence type="predicted"/>
<evidence type="ECO:0000256" key="2">
    <source>
        <dbReference type="SAM" id="SignalP"/>
    </source>
</evidence>
<protein>
    <recommendedName>
        <fullName evidence="5">Porin</fullName>
    </recommendedName>
</protein>
<feature type="signal peptide" evidence="2">
    <location>
        <begin position="1"/>
        <end position="23"/>
    </location>
</feature>
<feature type="region of interest" description="Disordered" evidence="1">
    <location>
        <begin position="111"/>
        <end position="132"/>
    </location>
</feature>
<dbReference type="OrthoDB" id="314926at2"/>
<evidence type="ECO:0008006" key="5">
    <source>
        <dbReference type="Google" id="ProtNLM"/>
    </source>
</evidence>
<accession>A0A4R9GUK1</accession>
<organism evidence="3 4">
    <name type="scientific">Leptospira fluminis</name>
    <dbReference type="NCBI Taxonomy" id="2484979"/>
    <lineage>
        <taxon>Bacteria</taxon>
        <taxon>Pseudomonadati</taxon>
        <taxon>Spirochaetota</taxon>
        <taxon>Spirochaetia</taxon>
        <taxon>Leptospirales</taxon>
        <taxon>Leptospiraceae</taxon>
        <taxon>Leptospira</taxon>
    </lineage>
</organism>